<name>A0A2P7AUC9_9HYPH</name>
<accession>A0A2P7AUC9</accession>
<dbReference type="PANTHER" id="PTHR43777:SF1">
    <property type="entry name" value="MOLYBDENUM COFACTOR CYTIDYLYLTRANSFERASE"/>
    <property type="match status" value="1"/>
</dbReference>
<dbReference type="SUPFAM" id="SSF53218">
    <property type="entry name" value="Molybdenum cofactor biosynthesis proteins"/>
    <property type="match status" value="1"/>
</dbReference>
<dbReference type="EMBL" id="PGGN01000002">
    <property type="protein sequence ID" value="PSH57801.1"/>
    <property type="molecule type" value="Genomic_DNA"/>
</dbReference>
<proteinExistence type="predicted"/>
<dbReference type="Pfam" id="PF12804">
    <property type="entry name" value="NTP_transf_3"/>
    <property type="match status" value="1"/>
</dbReference>
<evidence type="ECO:0000313" key="3">
    <source>
        <dbReference type="EMBL" id="PSH57801.1"/>
    </source>
</evidence>
<keyword evidence="3" id="KW-0808">Transferase</keyword>
<dbReference type="PANTHER" id="PTHR43777">
    <property type="entry name" value="MOLYBDENUM COFACTOR CYTIDYLYLTRANSFERASE"/>
    <property type="match status" value="1"/>
</dbReference>
<dbReference type="GO" id="GO:0016779">
    <property type="term" value="F:nucleotidyltransferase activity"/>
    <property type="evidence" value="ECO:0007669"/>
    <property type="project" value="UniProtKB-ARBA"/>
</dbReference>
<keyword evidence="3" id="KW-0418">Kinase</keyword>
<dbReference type="InterPro" id="IPR029044">
    <property type="entry name" value="Nucleotide-diphossugar_trans"/>
</dbReference>
<dbReference type="CDD" id="cd04182">
    <property type="entry name" value="GT_2_like_f"/>
    <property type="match status" value="1"/>
</dbReference>
<gene>
    <name evidence="3" type="ORF">CU100_08815</name>
</gene>
<dbReference type="RefSeq" id="WP_106716218.1">
    <property type="nucleotide sequence ID" value="NZ_JACHXT010000001.1"/>
</dbReference>
<dbReference type="PIRSF" id="PIRSF036626">
    <property type="entry name" value="MPTBd_MobAlike"/>
    <property type="match status" value="1"/>
</dbReference>
<evidence type="ECO:0000259" key="2">
    <source>
        <dbReference type="Pfam" id="PF12804"/>
    </source>
</evidence>
<keyword evidence="1" id="KW-0460">Magnesium</keyword>
<dbReference type="SUPFAM" id="SSF53448">
    <property type="entry name" value="Nucleotide-diphospho-sugar transferases"/>
    <property type="match status" value="1"/>
</dbReference>
<dbReference type="Proteomes" id="UP000241158">
    <property type="component" value="Unassembled WGS sequence"/>
</dbReference>
<evidence type="ECO:0000256" key="1">
    <source>
        <dbReference type="ARBA" id="ARBA00022842"/>
    </source>
</evidence>
<comment type="caution">
    <text evidence="3">The sequence shown here is derived from an EMBL/GenBank/DDBJ whole genome shotgun (WGS) entry which is preliminary data.</text>
</comment>
<protein>
    <submittedName>
        <fullName evidence="3">4-diphosphocytidyl-2C-methyl-D-erythritol kinase</fullName>
    </submittedName>
</protein>
<dbReference type="OrthoDB" id="9779263at2"/>
<dbReference type="InterPro" id="IPR012184">
    <property type="entry name" value="Bifunc_Mopterin-bd"/>
</dbReference>
<dbReference type="Gene3D" id="3.90.550.10">
    <property type="entry name" value="Spore Coat Polysaccharide Biosynthesis Protein SpsA, Chain A"/>
    <property type="match status" value="1"/>
</dbReference>
<organism evidence="3 4">
    <name type="scientific">Phyllobacterium endophyticum</name>
    <dbReference type="NCBI Taxonomy" id="1149773"/>
    <lineage>
        <taxon>Bacteria</taxon>
        <taxon>Pseudomonadati</taxon>
        <taxon>Pseudomonadota</taxon>
        <taxon>Alphaproteobacteria</taxon>
        <taxon>Hyphomicrobiales</taxon>
        <taxon>Phyllobacteriaceae</taxon>
        <taxon>Phyllobacterium</taxon>
    </lineage>
</organism>
<dbReference type="Gene3D" id="3.40.980.10">
    <property type="entry name" value="MoaB/Mog-like domain"/>
    <property type="match status" value="1"/>
</dbReference>
<dbReference type="AlphaFoldDB" id="A0A2P7AUC9"/>
<feature type="domain" description="MobA-like NTP transferase" evidence="2">
    <location>
        <begin position="344"/>
        <end position="503"/>
    </location>
</feature>
<dbReference type="InterPro" id="IPR025877">
    <property type="entry name" value="MobA-like_NTP_Trfase"/>
</dbReference>
<dbReference type="CDD" id="cd03522">
    <property type="entry name" value="MoeA_like"/>
    <property type="match status" value="1"/>
</dbReference>
<sequence length="539" mass="56817">MIFGEVPLEDALGAILAHSTHAGDLKLKKGHVLTENDIERLGAADVTHVIAARLQESDVEENEAAARLTAALRWFGVRAGPAMTGRVNCYAETAGLFTVDADLINAINAVDPSVTIATLKAFDRVAHRQMVATIKIIPFAVASSVIDRITELAAGRTAFEVHGFAGSRIGLIQTTLPSVKTSVLDKTRRVIETRIAANHGVMTSELRPPHARKPLAEAIRELQKSNDFVVVFGASAVVDQDDIVPAAIKEAGGAIHHIGMPVDPGNLLILGELDGKPVVGAPGCARSPKENGFDWVLDRLMTNLPVTRADIVGMGVGGLLMEIPSRPQPRDPRPATARANVAIALLAAGQSTRMMGANKLLATFDNVPLIRRSALTAIEAGGRPVIAVLGHMAEQCSASLDGLNVVIALNKHYASGLASSLQTAISNVPASAAGVMMLLADMPALSAIDLQMMIRRFQDSGGQSVVRATFEGKRGNPVILPRVIFDEVFTLSGDVGARHLIESGDIPVIDVELGDAAALDVDTPDMLHRAGGTIAEPIQ</sequence>
<reference evidence="4" key="1">
    <citation type="submission" date="2017-11" db="EMBL/GenBank/DDBJ databases">
        <authorList>
            <person name="Kuznetsova I."/>
            <person name="Sazanova A."/>
            <person name="Chirak E."/>
            <person name="Safronova V."/>
            <person name="Willems A."/>
        </authorList>
    </citation>
    <scope>NUCLEOTIDE SEQUENCE [LARGE SCALE GENOMIC DNA]</scope>
    <source>
        <strain evidence="4">PEPV15</strain>
    </source>
</reference>
<dbReference type="GO" id="GO:0016301">
    <property type="term" value="F:kinase activity"/>
    <property type="evidence" value="ECO:0007669"/>
    <property type="project" value="UniProtKB-KW"/>
</dbReference>
<dbReference type="InterPro" id="IPR036425">
    <property type="entry name" value="MoaB/Mog-like_dom_sf"/>
</dbReference>
<keyword evidence="4" id="KW-1185">Reference proteome</keyword>
<evidence type="ECO:0000313" key="4">
    <source>
        <dbReference type="Proteomes" id="UP000241158"/>
    </source>
</evidence>